<sequence>MLSLVGIAIVAAGFAARLNPLLVAVAAAFGTGLAAGMGVLEIVAAFGRLFNANRYICLVYLFLPLIGLLERLGIQVQAQRLIGGLKAATVGRTYLVFFVLRQVLAALGAKDLSGHAQMVRPVLAPMGEAVAEETLGRPLAPPERVLVRAHAAAAENIALFFSEDIFVAIGSVILIKGYLAANGIEVSPLDVSVWAIPTALVAVVVHGARLLLLDRRLAAKTAPAGQGAPS</sequence>
<evidence type="ECO:0000256" key="1">
    <source>
        <dbReference type="SAM" id="Phobius"/>
    </source>
</evidence>
<organism evidence="2 3">
    <name type="scientific">Nitrospirillum amazonense</name>
    <dbReference type="NCBI Taxonomy" id="28077"/>
    <lineage>
        <taxon>Bacteria</taxon>
        <taxon>Pseudomonadati</taxon>
        <taxon>Pseudomonadota</taxon>
        <taxon>Alphaproteobacteria</taxon>
        <taxon>Rhodospirillales</taxon>
        <taxon>Azospirillaceae</taxon>
        <taxon>Nitrospirillum</taxon>
    </lineage>
</organism>
<evidence type="ECO:0000313" key="3">
    <source>
        <dbReference type="Proteomes" id="UP000319859"/>
    </source>
</evidence>
<protein>
    <submittedName>
        <fullName evidence="2">Putative membrane protein</fullName>
    </submittedName>
</protein>
<dbReference type="AlphaFoldDB" id="A0A560FSQ4"/>
<keyword evidence="1" id="KW-1133">Transmembrane helix</keyword>
<gene>
    <name evidence="2" type="ORF">FBZ89_101217</name>
</gene>
<accession>A0A560FSQ4</accession>
<evidence type="ECO:0000313" key="2">
    <source>
        <dbReference type="EMBL" id="TWB24591.1"/>
    </source>
</evidence>
<dbReference type="Pfam" id="PF06149">
    <property type="entry name" value="DUF969"/>
    <property type="match status" value="1"/>
</dbReference>
<feature type="transmembrane region" description="Helical" evidence="1">
    <location>
        <begin position="191"/>
        <end position="212"/>
    </location>
</feature>
<proteinExistence type="predicted"/>
<dbReference type="OrthoDB" id="80065at2"/>
<name>A0A560FSQ4_9PROT</name>
<feature type="transmembrane region" description="Helical" evidence="1">
    <location>
        <begin position="25"/>
        <end position="43"/>
    </location>
</feature>
<comment type="caution">
    <text evidence="2">The sequence shown here is derived from an EMBL/GenBank/DDBJ whole genome shotgun (WGS) entry which is preliminary data.</text>
</comment>
<reference evidence="2 3" key="1">
    <citation type="submission" date="2019-06" db="EMBL/GenBank/DDBJ databases">
        <title>Genomic Encyclopedia of Type Strains, Phase IV (KMG-V): Genome sequencing to study the core and pangenomes of soil and plant-associated prokaryotes.</title>
        <authorList>
            <person name="Whitman W."/>
        </authorList>
    </citation>
    <scope>NUCLEOTIDE SEQUENCE [LARGE SCALE GENOMIC DNA]</scope>
    <source>
        <strain evidence="2 3">BR 11880</strain>
    </source>
</reference>
<dbReference type="InterPro" id="IPR010374">
    <property type="entry name" value="DUF969"/>
</dbReference>
<dbReference type="Proteomes" id="UP000319859">
    <property type="component" value="Unassembled WGS sequence"/>
</dbReference>
<dbReference type="RefSeq" id="WP_145748185.1">
    <property type="nucleotide sequence ID" value="NZ_VITN01000001.1"/>
</dbReference>
<feature type="transmembrane region" description="Helical" evidence="1">
    <location>
        <begin position="157"/>
        <end position="179"/>
    </location>
</feature>
<feature type="transmembrane region" description="Helical" evidence="1">
    <location>
        <begin position="55"/>
        <end position="74"/>
    </location>
</feature>
<keyword evidence="1" id="KW-0812">Transmembrane</keyword>
<dbReference type="EMBL" id="VITN01000001">
    <property type="protein sequence ID" value="TWB24591.1"/>
    <property type="molecule type" value="Genomic_DNA"/>
</dbReference>
<keyword evidence="1" id="KW-0472">Membrane</keyword>